<reference evidence="1 3" key="2">
    <citation type="journal article" date="2018" name="Plant J.">
        <title>The Physcomitrella patens chromosome-scale assembly reveals moss genome structure and evolution.</title>
        <authorList>
            <person name="Lang D."/>
            <person name="Ullrich K.K."/>
            <person name="Murat F."/>
            <person name="Fuchs J."/>
            <person name="Jenkins J."/>
            <person name="Haas F.B."/>
            <person name="Piednoel M."/>
            <person name="Gundlach H."/>
            <person name="Van Bel M."/>
            <person name="Meyberg R."/>
            <person name="Vives C."/>
            <person name="Morata J."/>
            <person name="Symeonidi A."/>
            <person name="Hiss M."/>
            <person name="Muchero W."/>
            <person name="Kamisugi Y."/>
            <person name="Saleh O."/>
            <person name="Blanc G."/>
            <person name="Decker E.L."/>
            <person name="van Gessel N."/>
            <person name="Grimwood J."/>
            <person name="Hayes R.D."/>
            <person name="Graham S.W."/>
            <person name="Gunter L.E."/>
            <person name="McDaniel S.F."/>
            <person name="Hoernstein S.N.W."/>
            <person name="Larsson A."/>
            <person name="Li F.W."/>
            <person name="Perroud P.F."/>
            <person name="Phillips J."/>
            <person name="Ranjan P."/>
            <person name="Rokshar D.S."/>
            <person name="Rothfels C.J."/>
            <person name="Schneider L."/>
            <person name="Shu S."/>
            <person name="Stevenson D.W."/>
            <person name="Thummler F."/>
            <person name="Tillich M."/>
            <person name="Villarreal Aguilar J.C."/>
            <person name="Widiez T."/>
            <person name="Wong G.K."/>
            <person name="Wymore A."/>
            <person name="Zhang Y."/>
            <person name="Zimmer A.D."/>
            <person name="Quatrano R.S."/>
            <person name="Mayer K.F.X."/>
            <person name="Goodstein D."/>
            <person name="Casacuberta J.M."/>
            <person name="Vandepoele K."/>
            <person name="Reski R."/>
            <person name="Cuming A.C."/>
            <person name="Tuskan G.A."/>
            <person name="Maumus F."/>
            <person name="Salse J."/>
            <person name="Schmutz J."/>
            <person name="Rensing S.A."/>
        </authorList>
    </citation>
    <scope>NUCLEOTIDE SEQUENCE [LARGE SCALE GENOMIC DNA]</scope>
    <source>
        <strain evidence="2 3">cv. Gransden 2004</strain>
    </source>
</reference>
<evidence type="ECO:0000313" key="1">
    <source>
        <dbReference type="EMBL" id="PNR44040.1"/>
    </source>
</evidence>
<dbReference type="AlphaFoldDB" id="A0A2K1JR79"/>
<sequence>MPPSHERDPVNTPGEGYRNQWGEDLIWSWRANTHSIFKNDISAKFGWEHNHEEIVRVCKKIIGSAPADQGKRNFFYQTLDRYWDSQNNRFQFGQHPQGLVWNKEGKLITDHRGNADIDSRIAVQMDLSEWKEQWKQDAVDYLLDEHSLSTLQILEQLRNSQMLRNLTEVDGPFRRTRTRARRNILCSSPGSHLFNITGYIATWRAVG</sequence>
<gene>
    <name evidence="1" type="ORF">PHYPA_016423</name>
</gene>
<evidence type="ECO:0000313" key="3">
    <source>
        <dbReference type="Proteomes" id="UP000006727"/>
    </source>
</evidence>
<name>A0A2K1JR79_PHYPA</name>
<keyword evidence="3" id="KW-1185">Reference proteome</keyword>
<reference evidence="1 3" key="1">
    <citation type="journal article" date="2008" name="Science">
        <title>The Physcomitrella genome reveals evolutionary insights into the conquest of land by plants.</title>
        <authorList>
            <person name="Rensing S."/>
            <person name="Lang D."/>
            <person name="Zimmer A."/>
            <person name="Terry A."/>
            <person name="Salamov A."/>
            <person name="Shapiro H."/>
            <person name="Nishiyama T."/>
            <person name="Perroud P.-F."/>
            <person name="Lindquist E."/>
            <person name="Kamisugi Y."/>
            <person name="Tanahashi T."/>
            <person name="Sakakibara K."/>
            <person name="Fujita T."/>
            <person name="Oishi K."/>
            <person name="Shin-I T."/>
            <person name="Kuroki Y."/>
            <person name="Toyoda A."/>
            <person name="Suzuki Y."/>
            <person name="Hashimoto A."/>
            <person name="Yamaguchi K."/>
            <person name="Sugano A."/>
            <person name="Kohara Y."/>
            <person name="Fujiyama A."/>
            <person name="Anterola A."/>
            <person name="Aoki S."/>
            <person name="Ashton N."/>
            <person name="Barbazuk W.B."/>
            <person name="Barker E."/>
            <person name="Bennetzen J."/>
            <person name="Bezanilla M."/>
            <person name="Blankenship R."/>
            <person name="Cho S.H."/>
            <person name="Dutcher S."/>
            <person name="Estelle M."/>
            <person name="Fawcett J.A."/>
            <person name="Gundlach H."/>
            <person name="Hanada K."/>
            <person name="Heyl A."/>
            <person name="Hicks K.A."/>
            <person name="Hugh J."/>
            <person name="Lohr M."/>
            <person name="Mayer K."/>
            <person name="Melkozernov A."/>
            <person name="Murata T."/>
            <person name="Nelson D."/>
            <person name="Pils B."/>
            <person name="Prigge M."/>
            <person name="Reiss B."/>
            <person name="Renner T."/>
            <person name="Rombauts S."/>
            <person name="Rushton P."/>
            <person name="Sanderfoot A."/>
            <person name="Schween G."/>
            <person name="Shiu S.-H."/>
            <person name="Stueber K."/>
            <person name="Theodoulou F.L."/>
            <person name="Tu H."/>
            <person name="Van de Peer Y."/>
            <person name="Verrier P.J."/>
            <person name="Waters E."/>
            <person name="Wood A."/>
            <person name="Yang L."/>
            <person name="Cove D."/>
            <person name="Cuming A."/>
            <person name="Hasebe M."/>
            <person name="Lucas S."/>
            <person name="Mishler D.B."/>
            <person name="Reski R."/>
            <person name="Grigoriev I."/>
            <person name="Quatrano R.S."/>
            <person name="Boore J.L."/>
        </authorList>
    </citation>
    <scope>NUCLEOTIDE SEQUENCE [LARGE SCALE GENOMIC DNA]</scope>
    <source>
        <strain evidence="2 3">cv. Gransden 2004</strain>
    </source>
</reference>
<reference evidence="2" key="3">
    <citation type="submission" date="2020-12" db="UniProtKB">
        <authorList>
            <consortium name="EnsemblPlants"/>
        </authorList>
    </citation>
    <scope>IDENTIFICATION</scope>
</reference>
<dbReference type="PaxDb" id="3218-PP1S46_216V6.1"/>
<dbReference type="EnsemblPlants" id="Pp3c12_17890V3.1">
    <property type="protein sequence ID" value="PAC:32974424.CDS.1"/>
    <property type="gene ID" value="Pp3c12_17890"/>
</dbReference>
<evidence type="ECO:0000313" key="2">
    <source>
        <dbReference type="EnsemblPlants" id="PAC:32974424.CDS.1"/>
    </source>
</evidence>
<dbReference type="Proteomes" id="UP000006727">
    <property type="component" value="Chromosome 12"/>
</dbReference>
<proteinExistence type="predicted"/>
<organism evidence="1">
    <name type="scientific">Physcomitrium patens</name>
    <name type="common">Spreading-leaved earth moss</name>
    <name type="synonym">Physcomitrella patens</name>
    <dbReference type="NCBI Taxonomy" id="3218"/>
    <lineage>
        <taxon>Eukaryota</taxon>
        <taxon>Viridiplantae</taxon>
        <taxon>Streptophyta</taxon>
        <taxon>Embryophyta</taxon>
        <taxon>Bryophyta</taxon>
        <taxon>Bryophytina</taxon>
        <taxon>Bryopsida</taxon>
        <taxon>Funariidae</taxon>
        <taxon>Funariales</taxon>
        <taxon>Funariaceae</taxon>
        <taxon>Physcomitrium</taxon>
    </lineage>
</organism>
<dbReference type="InParanoid" id="A0A2K1JR79"/>
<protein>
    <submittedName>
        <fullName evidence="1 2">Uncharacterized protein</fullName>
    </submittedName>
</protein>
<accession>A0A2K1JR79</accession>
<dbReference type="Gramene" id="Pp3c12_17890V3.1">
    <property type="protein sequence ID" value="PAC:32974424.CDS.1"/>
    <property type="gene ID" value="Pp3c12_17890"/>
</dbReference>
<dbReference type="EMBL" id="ABEU02000012">
    <property type="protein sequence ID" value="PNR44040.1"/>
    <property type="molecule type" value="Genomic_DNA"/>
</dbReference>